<proteinExistence type="predicted"/>
<evidence type="ECO:0000313" key="6">
    <source>
        <dbReference type="EMBL" id="MBC8539857.1"/>
    </source>
</evidence>
<dbReference type="Pfam" id="PF12831">
    <property type="entry name" value="FAD_oxidored"/>
    <property type="match status" value="1"/>
</dbReference>
<keyword evidence="3" id="KW-0560">Oxidoreductase</keyword>
<dbReference type="PANTHER" id="PTHR43498">
    <property type="entry name" value="FERREDOXIN:COB-COM HETERODISULFIDE REDUCTASE SUBUNIT A"/>
    <property type="match status" value="1"/>
</dbReference>
<dbReference type="Proteomes" id="UP000611762">
    <property type="component" value="Unassembled WGS sequence"/>
</dbReference>
<gene>
    <name evidence="6" type="ORF">H8698_02565</name>
</gene>
<evidence type="ECO:0000256" key="2">
    <source>
        <dbReference type="ARBA" id="ARBA00022723"/>
    </source>
</evidence>
<dbReference type="InterPro" id="IPR039650">
    <property type="entry name" value="HdrA-like"/>
</dbReference>
<protein>
    <submittedName>
        <fullName evidence="6">FAD-dependent oxidoreductase</fullName>
    </submittedName>
</protein>
<dbReference type="SUPFAM" id="SSF51905">
    <property type="entry name" value="FAD/NAD(P)-binding domain"/>
    <property type="match status" value="1"/>
</dbReference>
<evidence type="ECO:0000313" key="7">
    <source>
        <dbReference type="Proteomes" id="UP000611762"/>
    </source>
</evidence>
<dbReference type="Gene3D" id="3.50.50.60">
    <property type="entry name" value="FAD/NAD(P)-binding domain"/>
    <property type="match status" value="1"/>
</dbReference>
<evidence type="ECO:0000256" key="1">
    <source>
        <dbReference type="ARBA" id="ARBA00022485"/>
    </source>
</evidence>
<dbReference type="InterPro" id="IPR036188">
    <property type="entry name" value="FAD/NAD-bd_sf"/>
</dbReference>
<keyword evidence="4" id="KW-0408">Iron</keyword>
<keyword evidence="1" id="KW-0004">4Fe-4S</keyword>
<keyword evidence="7" id="KW-1185">Reference proteome</keyword>
<dbReference type="EMBL" id="JACRSU010000001">
    <property type="protein sequence ID" value="MBC8539857.1"/>
    <property type="molecule type" value="Genomic_DNA"/>
</dbReference>
<keyword evidence="2" id="KW-0479">Metal-binding</keyword>
<accession>A0A926DLD9</accession>
<keyword evidence="5" id="KW-0411">Iron-sulfur</keyword>
<dbReference type="AlphaFoldDB" id="A0A926DLD9"/>
<evidence type="ECO:0000256" key="5">
    <source>
        <dbReference type="ARBA" id="ARBA00023014"/>
    </source>
</evidence>
<dbReference type="GO" id="GO:0016491">
    <property type="term" value="F:oxidoreductase activity"/>
    <property type="evidence" value="ECO:0007669"/>
    <property type="project" value="UniProtKB-KW"/>
</dbReference>
<evidence type="ECO:0000256" key="3">
    <source>
        <dbReference type="ARBA" id="ARBA00023002"/>
    </source>
</evidence>
<dbReference type="GO" id="GO:0046872">
    <property type="term" value="F:metal ion binding"/>
    <property type="evidence" value="ECO:0007669"/>
    <property type="project" value="UniProtKB-KW"/>
</dbReference>
<reference evidence="6" key="1">
    <citation type="submission" date="2020-08" db="EMBL/GenBank/DDBJ databases">
        <title>Genome public.</title>
        <authorList>
            <person name="Liu C."/>
            <person name="Sun Q."/>
        </authorList>
    </citation>
    <scope>NUCLEOTIDE SEQUENCE</scope>
    <source>
        <strain evidence="6">H8</strain>
    </source>
</reference>
<evidence type="ECO:0000256" key="4">
    <source>
        <dbReference type="ARBA" id="ARBA00023004"/>
    </source>
</evidence>
<name>A0A926DLD9_9FIRM</name>
<sequence>MEKYDVIIVGGGFSGTAAAISAARDGCSVLLVEQSNCLGGAAQINLVTPFMGYRTQGDNPIVLSRGLFEEITGRVEKVSGLPGKSKFHEEYLKLVLQRMALEAGVSLLFNTTFVRSNKEGGTIRSLEFVNKSGVFSKEAAYYIDATGDADVAFSADCPFHVGREDGLCQPMTLCFRVANADVQAYFADKENLNKTYKKLQTEGKIRNLREDVLTFETPVNGVLHFNSTRVVKLDPTNGEDITRAEIEAREQVFELFAFLKKHACGFEHAQLLSTAIRIGTRESRMIDGIYTLSKEDIMACRKFPDGIAACCYDMDIHNPDGTGTYHWFLPKGEYYTVPYRCLLPQRADNLLVVGRCISSTHEAQASCRIMPVVCCIGEAAGTAVSIAKKENILPAAVNCDELRSQLIKKGAFVG</sequence>
<dbReference type="GO" id="GO:0051539">
    <property type="term" value="F:4 iron, 4 sulfur cluster binding"/>
    <property type="evidence" value="ECO:0007669"/>
    <property type="project" value="UniProtKB-KW"/>
</dbReference>
<dbReference type="PANTHER" id="PTHR43498:SF1">
    <property type="entry name" value="COB--COM HETERODISULFIDE REDUCTASE IRON-SULFUR SUBUNIT A"/>
    <property type="match status" value="1"/>
</dbReference>
<comment type="caution">
    <text evidence="6">The sequence shown here is derived from an EMBL/GenBank/DDBJ whole genome shotgun (WGS) entry which is preliminary data.</text>
</comment>
<dbReference type="RefSeq" id="WP_249311046.1">
    <property type="nucleotide sequence ID" value="NZ_JACRSU010000001.1"/>
</dbReference>
<organism evidence="6 7">
    <name type="scientific">Congzhengia minquanensis</name>
    <dbReference type="NCBI Taxonomy" id="2763657"/>
    <lineage>
        <taxon>Bacteria</taxon>
        <taxon>Bacillati</taxon>
        <taxon>Bacillota</taxon>
        <taxon>Clostridia</taxon>
        <taxon>Eubacteriales</taxon>
        <taxon>Oscillospiraceae</taxon>
        <taxon>Congzhengia</taxon>
    </lineage>
</organism>